<dbReference type="FunFam" id="1.25.40.10:FF:000222">
    <property type="entry name" value="SARP family transcriptional regulator"/>
    <property type="match status" value="1"/>
</dbReference>
<keyword evidence="5" id="KW-0802">TPR repeat</keyword>
<dbReference type="CDD" id="cd15831">
    <property type="entry name" value="BTAD"/>
    <property type="match status" value="1"/>
</dbReference>
<protein>
    <submittedName>
        <fullName evidence="8">DNA-binding SARP family transcriptional activator</fullName>
    </submittedName>
</protein>
<comment type="caution">
    <text evidence="8">The sequence shown here is derived from an EMBL/GenBank/DDBJ whole genome shotgun (WGS) entry which is preliminary data.</text>
</comment>
<evidence type="ECO:0000256" key="1">
    <source>
        <dbReference type="ARBA" id="ARBA00005820"/>
    </source>
</evidence>
<dbReference type="SUPFAM" id="SSF52540">
    <property type="entry name" value="P-loop containing nucleoside triphosphate hydrolases"/>
    <property type="match status" value="1"/>
</dbReference>
<dbReference type="GO" id="GO:0003677">
    <property type="term" value="F:DNA binding"/>
    <property type="evidence" value="ECO:0007669"/>
    <property type="project" value="UniProtKB-UniRule"/>
</dbReference>
<dbReference type="InterPro" id="IPR011990">
    <property type="entry name" value="TPR-like_helical_dom_sf"/>
</dbReference>
<evidence type="ECO:0000313" key="8">
    <source>
        <dbReference type="EMBL" id="PRY46128.1"/>
    </source>
</evidence>
<dbReference type="PANTHER" id="PTHR35807:SF1">
    <property type="entry name" value="TRANSCRIPTIONAL REGULATOR REDD"/>
    <property type="match status" value="1"/>
</dbReference>
<dbReference type="PROSITE" id="PS50005">
    <property type="entry name" value="TPR"/>
    <property type="match status" value="2"/>
</dbReference>
<dbReference type="Pfam" id="PF03704">
    <property type="entry name" value="BTAD"/>
    <property type="match status" value="1"/>
</dbReference>
<dbReference type="Gene3D" id="1.10.10.10">
    <property type="entry name" value="Winged helix-like DNA-binding domain superfamily/Winged helix DNA-binding domain"/>
    <property type="match status" value="2"/>
</dbReference>
<dbReference type="GO" id="GO:0000160">
    <property type="term" value="P:phosphorelay signal transduction system"/>
    <property type="evidence" value="ECO:0007669"/>
    <property type="project" value="InterPro"/>
</dbReference>
<dbReference type="AlphaFoldDB" id="A0A2T0TKS1"/>
<organism evidence="8 9">
    <name type="scientific">Umezawaea tangerina</name>
    <dbReference type="NCBI Taxonomy" id="84725"/>
    <lineage>
        <taxon>Bacteria</taxon>
        <taxon>Bacillati</taxon>
        <taxon>Actinomycetota</taxon>
        <taxon>Actinomycetes</taxon>
        <taxon>Pseudonocardiales</taxon>
        <taxon>Pseudonocardiaceae</taxon>
        <taxon>Umezawaea</taxon>
    </lineage>
</organism>
<dbReference type="InterPro" id="IPR027417">
    <property type="entry name" value="P-loop_NTPase"/>
</dbReference>
<comment type="similarity">
    <text evidence="1">Belongs to the AfsR/DnrI/RedD regulatory family.</text>
</comment>
<dbReference type="Proteomes" id="UP000239494">
    <property type="component" value="Unassembled WGS sequence"/>
</dbReference>
<dbReference type="SMART" id="SM00028">
    <property type="entry name" value="TPR"/>
    <property type="match status" value="9"/>
</dbReference>
<evidence type="ECO:0000259" key="7">
    <source>
        <dbReference type="PROSITE" id="PS51755"/>
    </source>
</evidence>
<dbReference type="InterPro" id="IPR005158">
    <property type="entry name" value="BTAD"/>
</dbReference>
<dbReference type="PANTHER" id="PTHR35807">
    <property type="entry name" value="TRANSCRIPTIONAL REGULATOR REDD-RELATED"/>
    <property type="match status" value="1"/>
</dbReference>
<dbReference type="OrthoDB" id="581105at2"/>
<dbReference type="InterPro" id="IPR019734">
    <property type="entry name" value="TPR_rpt"/>
</dbReference>
<keyword evidence="9" id="KW-1185">Reference proteome</keyword>
<evidence type="ECO:0000256" key="4">
    <source>
        <dbReference type="ARBA" id="ARBA00023163"/>
    </source>
</evidence>
<dbReference type="InterPro" id="IPR001867">
    <property type="entry name" value="OmpR/PhoB-type_DNA-bd"/>
</dbReference>
<keyword evidence="4" id="KW-0804">Transcription</keyword>
<dbReference type="PRINTS" id="PR00364">
    <property type="entry name" value="DISEASERSIST"/>
</dbReference>
<evidence type="ECO:0000256" key="5">
    <source>
        <dbReference type="PROSITE-ProRule" id="PRU00339"/>
    </source>
</evidence>
<dbReference type="InterPro" id="IPR051677">
    <property type="entry name" value="AfsR-DnrI-RedD_regulator"/>
</dbReference>
<dbReference type="RefSeq" id="WP_106185203.1">
    <property type="nucleotide sequence ID" value="NZ_PVTF01000001.1"/>
</dbReference>
<proteinExistence type="inferred from homology"/>
<evidence type="ECO:0000256" key="6">
    <source>
        <dbReference type="PROSITE-ProRule" id="PRU01091"/>
    </source>
</evidence>
<dbReference type="InterPro" id="IPR002182">
    <property type="entry name" value="NB-ARC"/>
</dbReference>
<dbReference type="Pfam" id="PF13424">
    <property type="entry name" value="TPR_12"/>
    <property type="match status" value="1"/>
</dbReference>
<gene>
    <name evidence="8" type="ORF">CLV43_101398</name>
</gene>
<dbReference type="GO" id="GO:0043531">
    <property type="term" value="F:ADP binding"/>
    <property type="evidence" value="ECO:0007669"/>
    <property type="project" value="InterPro"/>
</dbReference>
<dbReference type="Gene3D" id="1.25.40.10">
    <property type="entry name" value="Tetratricopeptide repeat domain"/>
    <property type="match status" value="3"/>
</dbReference>
<keyword evidence="2" id="KW-0805">Transcription regulation</keyword>
<dbReference type="InterPro" id="IPR003593">
    <property type="entry name" value="AAA+_ATPase"/>
</dbReference>
<sequence length="1080" mass="116991">MGSQLEFRLLGPLQVVIDGELIPVRAGRQRSLLVSLLLKAGSAVSVDELAEHVWGADPPARARGTLQTYVMRLRQVLGPQVPIRTAPDGYLIDVDEKTIDLVRFGGLAEQGEQERALGNLAAASGLFTTALALWRGPALLDVPSEILHRDEVPRLGERRLHVVERRVEVDLDLGRHADLVPELSRLTAEHSLRERLWAQLMLALYRSGRQADALAAYHRVRDQLAEELGIDPGDELRRVHQQVLVGAPELQLVKAASPLAKRDRVVPAQLPADIGDFVGRAQAVVLIEALLRTAQGVPVVTLAGPPGVGKTALAVHAAHKMRADFPDGQLYVNLRGYAPGAPLSAMDVLPRFLRALGVAPEAVPLDQDEQEAMFRSRMTDQQVLLVLDNAANAEQIRPLLPGSPGCAVLVTSRDTLRGLAVSHAASNVRLDVLDDDEARSLLSGMLGEDVVDSQDAAAEELAALCAHLPLALRIASANLLSRPEVTIASYVEELRAGNRLAALTVEGDERAAVHAAFDLSYAALKPELAQLFRLLSIAPGTDMTADVAAALGGLTTQDARRRLDRLATANLVDNHAPGRYQFHDLLRDYAAERLAFEDGAAKSTLAFRRLIDWAIRSVDNATDALKNTLMRLPRTASQSDVTPQTFIAPDDALAWLDAERANLVALVVHAADRDPSADCWQLADALRRYFYVQGLPVEWLATAKAGLAVAQSIRDEIGEVAMLSSLGTLYWGIGQHRVAVDYYRRTFPIQQRGVTAPAAEAAVLSNLGSVYIDLGELEQAAHHLERALAITREIGAPQQEGIAQLNLGGVYLLLGQLDRAVDSFEGSLEVGTRLDAWMTQANSYRALGEVHLLQGYPDRAAELFDRAGVLYEQAAARGFANLPHEGLAQAHTMRGWCAEAVSEARQALETAEESGNLKGVCDARNVLGEALNGLEEHVEALRQHTEALRIAEETSYPWGICAARKGMAQAYRTAQRLDEAMASASLAHDSARSYRLRIAEVDVLVLLGRLHLEKGAEREAGECARRAVELSAVTGQRLVHARALQLVGDVEGAPGKWREALELFAEIGAPEAHPLRSLLG</sequence>
<dbReference type="EMBL" id="PVTF01000001">
    <property type="protein sequence ID" value="PRY46128.1"/>
    <property type="molecule type" value="Genomic_DNA"/>
</dbReference>
<dbReference type="SMART" id="SM00382">
    <property type="entry name" value="AAA"/>
    <property type="match status" value="1"/>
</dbReference>
<dbReference type="Pfam" id="PF00931">
    <property type="entry name" value="NB-ARC"/>
    <property type="match status" value="1"/>
</dbReference>
<feature type="domain" description="OmpR/PhoB-type" evidence="7">
    <location>
        <begin position="1"/>
        <end position="94"/>
    </location>
</feature>
<dbReference type="InterPro" id="IPR016032">
    <property type="entry name" value="Sig_transdc_resp-reg_C-effctor"/>
</dbReference>
<evidence type="ECO:0000313" key="9">
    <source>
        <dbReference type="Proteomes" id="UP000239494"/>
    </source>
</evidence>
<feature type="repeat" description="TPR" evidence="5">
    <location>
        <begin position="801"/>
        <end position="834"/>
    </location>
</feature>
<dbReference type="Pfam" id="PF00486">
    <property type="entry name" value="Trans_reg_C"/>
    <property type="match status" value="1"/>
</dbReference>
<dbReference type="PROSITE" id="PS51755">
    <property type="entry name" value="OMPR_PHOB"/>
    <property type="match status" value="1"/>
</dbReference>
<dbReference type="SUPFAM" id="SSF46894">
    <property type="entry name" value="C-terminal effector domain of the bipartite response regulators"/>
    <property type="match status" value="1"/>
</dbReference>
<accession>A0A2T0TKS1</accession>
<dbReference type="Gene3D" id="3.40.50.300">
    <property type="entry name" value="P-loop containing nucleotide triphosphate hydrolases"/>
    <property type="match status" value="1"/>
</dbReference>
<feature type="repeat" description="TPR" evidence="5">
    <location>
        <begin position="761"/>
        <end position="794"/>
    </location>
</feature>
<feature type="DNA-binding region" description="OmpR/PhoB-type" evidence="6">
    <location>
        <begin position="1"/>
        <end position="94"/>
    </location>
</feature>
<dbReference type="SUPFAM" id="SSF48452">
    <property type="entry name" value="TPR-like"/>
    <property type="match status" value="3"/>
</dbReference>
<reference evidence="8 9" key="1">
    <citation type="submission" date="2018-03" db="EMBL/GenBank/DDBJ databases">
        <title>Genomic Encyclopedia of Archaeal and Bacterial Type Strains, Phase II (KMG-II): from individual species to whole genera.</title>
        <authorList>
            <person name="Goeker M."/>
        </authorList>
    </citation>
    <scope>NUCLEOTIDE SEQUENCE [LARGE SCALE GENOMIC DNA]</scope>
    <source>
        <strain evidence="8 9">DSM 44720</strain>
    </source>
</reference>
<dbReference type="SMART" id="SM01043">
    <property type="entry name" value="BTAD"/>
    <property type="match status" value="1"/>
</dbReference>
<dbReference type="InterPro" id="IPR036388">
    <property type="entry name" value="WH-like_DNA-bd_sf"/>
</dbReference>
<name>A0A2T0TKS1_9PSEU</name>
<dbReference type="GO" id="GO:0006355">
    <property type="term" value="P:regulation of DNA-templated transcription"/>
    <property type="evidence" value="ECO:0007669"/>
    <property type="project" value="InterPro"/>
</dbReference>
<dbReference type="PROSITE" id="PS50293">
    <property type="entry name" value="TPR_REGION"/>
    <property type="match status" value="1"/>
</dbReference>
<evidence type="ECO:0000256" key="2">
    <source>
        <dbReference type="ARBA" id="ARBA00023015"/>
    </source>
</evidence>
<keyword evidence="3 6" id="KW-0238">DNA-binding</keyword>
<dbReference type="SMART" id="SM00862">
    <property type="entry name" value="Trans_reg_C"/>
    <property type="match status" value="1"/>
</dbReference>
<evidence type="ECO:0000256" key="3">
    <source>
        <dbReference type="ARBA" id="ARBA00023125"/>
    </source>
</evidence>